<dbReference type="STRING" id="1306861.A0A4U6XJW6"/>
<evidence type="ECO:0000256" key="1">
    <source>
        <dbReference type="SAM" id="MobiDB-lite"/>
    </source>
</evidence>
<comment type="caution">
    <text evidence="3">The sequence shown here is derived from an EMBL/GenBank/DDBJ whole genome shotgun (WGS) entry which is preliminary data.</text>
</comment>
<proteinExistence type="predicted"/>
<protein>
    <recommendedName>
        <fullName evidence="2">Azaphilone pigments biosynthesis cluster protein L N-terminal domain-containing protein</fullName>
    </recommendedName>
</protein>
<reference evidence="3 4" key="1">
    <citation type="journal article" date="2019" name="PLoS ONE">
        <title>Comparative genome analysis indicates high evolutionary potential of pathogenicity genes in Colletotrichum tanaceti.</title>
        <authorList>
            <person name="Lelwala R.V."/>
            <person name="Korhonen P.K."/>
            <person name="Young N.D."/>
            <person name="Scott J.B."/>
            <person name="Ades P.A."/>
            <person name="Gasser R.B."/>
            <person name="Taylor P.W.J."/>
        </authorList>
    </citation>
    <scope>NUCLEOTIDE SEQUENCE [LARGE SCALE GENOMIC DNA]</scope>
    <source>
        <strain evidence="3">BRIP57314</strain>
    </source>
</reference>
<feature type="compositionally biased region" description="Basic residues" evidence="1">
    <location>
        <begin position="417"/>
        <end position="431"/>
    </location>
</feature>
<organism evidence="3 4">
    <name type="scientific">Colletotrichum tanaceti</name>
    <dbReference type="NCBI Taxonomy" id="1306861"/>
    <lineage>
        <taxon>Eukaryota</taxon>
        <taxon>Fungi</taxon>
        <taxon>Dikarya</taxon>
        <taxon>Ascomycota</taxon>
        <taxon>Pezizomycotina</taxon>
        <taxon>Sordariomycetes</taxon>
        <taxon>Hypocreomycetidae</taxon>
        <taxon>Glomerellales</taxon>
        <taxon>Glomerellaceae</taxon>
        <taxon>Colletotrichum</taxon>
        <taxon>Colletotrichum destructivum species complex</taxon>
    </lineage>
</organism>
<feature type="compositionally biased region" description="Polar residues" evidence="1">
    <location>
        <begin position="265"/>
        <end position="285"/>
    </location>
</feature>
<evidence type="ECO:0000313" key="3">
    <source>
        <dbReference type="EMBL" id="TKW55782.1"/>
    </source>
</evidence>
<keyword evidence="4" id="KW-1185">Reference proteome</keyword>
<accession>A0A4U6XJW6</accession>
<feature type="compositionally biased region" description="Basic and acidic residues" evidence="1">
    <location>
        <begin position="186"/>
        <end position="195"/>
    </location>
</feature>
<gene>
    <name evidence="3" type="ORF">CTA1_4233</name>
</gene>
<dbReference type="OrthoDB" id="5365701at2759"/>
<feature type="compositionally biased region" description="Basic and acidic residues" evidence="1">
    <location>
        <begin position="312"/>
        <end position="321"/>
    </location>
</feature>
<evidence type="ECO:0000259" key="2">
    <source>
        <dbReference type="Pfam" id="PF17111"/>
    </source>
</evidence>
<sequence length="481" mass="52499">MDPLTIVTAAASLAGAVLKASFKIKETVDAYDDAPQSVADMAEEVHAVQVALRQVESVVLQDPDAIGRLDLEDVFAVAVNGCHAALLSISEAYEDLFLRSDWRARIKVLWRDGEMTRLLGRLDRKKATLTLLTQTLNLRSTQDIKALLLQNQSTLNAAKQDLQEPASYYHADFRPATSPGSLDNCDEGRPPRGVRDSVLSTTEFDFDHDLINTRTYRRALQRYVAVSRGVDPSPDRETDSLPECAPPLEPLPEEEDGGTGDRSHTGSPSESSTFQSRLSRATTLQPGPEGVSPVASPPATTPPKEPAVRSVLRSEVDDPRVVDQPATTLAVHDAARKKQPSRETPAVRAPRHLTAGLTAERHRRRKKHEQPAPAEMAESSLWRGDGAESAPSGPTTAGVNTTPGTTSAKHVADTCEKRRKCGRSAHHRRRHEREAQLRARSSEASSAAARSVDSVTDALEQLGLPKARAFGREWGRRKQTL</sequence>
<name>A0A4U6XJW6_9PEZI</name>
<feature type="domain" description="Azaphilone pigments biosynthesis cluster protein L N-terminal" evidence="2">
    <location>
        <begin position="1"/>
        <end position="164"/>
    </location>
</feature>
<feature type="region of interest" description="Disordered" evidence="1">
    <location>
        <begin position="171"/>
        <end position="196"/>
    </location>
</feature>
<evidence type="ECO:0000313" key="4">
    <source>
        <dbReference type="Proteomes" id="UP000310108"/>
    </source>
</evidence>
<dbReference type="Pfam" id="PF17111">
    <property type="entry name" value="PigL_N"/>
    <property type="match status" value="1"/>
</dbReference>
<feature type="compositionally biased region" description="Low complexity" evidence="1">
    <location>
        <begin position="393"/>
        <end position="406"/>
    </location>
</feature>
<feature type="compositionally biased region" description="Basic and acidic residues" evidence="1">
    <location>
        <begin position="432"/>
        <end position="441"/>
    </location>
</feature>
<feature type="compositionally biased region" description="Pro residues" evidence="1">
    <location>
        <begin position="295"/>
        <end position="305"/>
    </location>
</feature>
<dbReference type="AlphaFoldDB" id="A0A4U6XJW6"/>
<dbReference type="Proteomes" id="UP000310108">
    <property type="component" value="Unassembled WGS sequence"/>
</dbReference>
<feature type="region of interest" description="Disordered" evidence="1">
    <location>
        <begin position="228"/>
        <end position="454"/>
    </location>
</feature>
<feature type="compositionally biased region" description="Low complexity" evidence="1">
    <location>
        <begin position="442"/>
        <end position="451"/>
    </location>
</feature>
<dbReference type="EMBL" id="PJEX01000086">
    <property type="protein sequence ID" value="TKW55782.1"/>
    <property type="molecule type" value="Genomic_DNA"/>
</dbReference>
<dbReference type="InterPro" id="IPR031348">
    <property type="entry name" value="PigL_N"/>
</dbReference>